<keyword evidence="2" id="KW-1185">Reference proteome</keyword>
<organism evidence="1 2">
    <name type="scientific">Sinorhizobium kummerowiae</name>
    <dbReference type="NCBI Taxonomy" id="158892"/>
    <lineage>
        <taxon>Bacteria</taxon>
        <taxon>Pseudomonadati</taxon>
        <taxon>Pseudomonadota</taxon>
        <taxon>Alphaproteobacteria</taxon>
        <taxon>Hyphomicrobiales</taxon>
        <taxon>Rhizobiaceae</taxon>
        <taxon>Sinorhizobium/Ensifer group</taxon>
        <taxon>Sinorhizobium</taxon>
    </lineage>
</organism>
<evidence type="ECO:0000313" key="2">
    <source>
        <dbReference type="Proteomes" id="UP001233264"/>
    </source>
</evidence>
<gene>
    <name evidence="1" type="ORF">PZL22_003143</name>
</gene>
<proteinExistence type="predicted"/>
<evidence type="ECO:0000313" key="1">
    <source>
        <dbReference type="EMBL" id="WHS95362.1"/>
    </source>
</evidence>
<reference evidence="1 2" key="1">
    <citation type="submission" date="2023-03" db="EMBL/GenBank/DDBJ databases">
        <authorList>
            <person name="Menendez E."/>
            <person name="Kaur S."/>
            <person name="Flores-Felix J.D."/>
            <person name="diCenzo G.C."/>
            <person name="Peix A."/>
            <person name="Velazquez E."/>
        </authorList>
    </citation>
    <scope>NUCLEOTIDE SEQUENCE [LARGE SCALE GENOMIC DNA]</scope>
    <source>
        <strain evidence="1 2">CCBAU 71714</strain>
    </source>
</reference>
<name>A0ABY8TC21_9HYPH</name>
<sequence>MRVAEKDHRLRKQLNLFSLLTRADAISAGEHYVDIVGVTSSILVTPTIQVSKGLTGNRKPFFNSPNLHCTRRPTQATEAETGTLNGGDSASLSKARGFSEELSRVLHVRLLKDTYLAIDHGCTGIG</sequence>
<dbReference type="RefSeq" id="WP_284718712.1">
    <property type="nucleotide sequence ID" value="NZ_CP120365.1"/>
</dbReference>
<dbReference type="EMBL" id="CP120365">
    <property type="protein sequence ID" value="WHS95362.1"/>
    <property type="molecule type" value="Genomic_DNA"/>
</dbReference>
<protein>
    <submittedName>
        <fullName evidence="1">Uncharacterized protein</fullName>
    </submittedName>
</protein>
<dbReference type="Proteomes" id="UP001233264">
    <property type="component" value="Chromosome"/>
</dbReference>
<accession>A0ABY8TC21</accession>